<evidence type="ECO:0000256" key="2">
    <source>
        <dbReference type="ARBA" id="ARBA00022112"/>
    </source>
</evidence>
<dbReference type="KEGG" id="ccel:CCDG5_0927"/>
<feature type="binding site" evidence="5">
    <location>
        <position position="103"/>
    </location>
    <ligand>
        <name>a divalent metal cation</name>
        <dbReference type="ChEBI" id="CHEBI:60240"/>
        <label>1</label>
    </ligand>
</feature>
<evidence type="ECO:0000313" key="6">
    <source>
        <dbReference type="EMBL" id="CDZ24046.1"/>
    </source>
</evidence>
<dbReference type="OrthoDB" id="9792792at2"/>
<evidence type="ECO:0000313" key="7">
    <source>
        <dbReference type="Proteomes" id="UP000032431"/>
    </source>
</evidence>
<dbReference type="Proteomes" id="UP000032431">
    <property type="component" value="Chromosome I"/>
</dbReference>
<dbReference type="Gene3D" id="3.30.70.120">
    <property type="match status" value="1"/>
</dbReference>
<keyword evidence="3 4" id="KW-0479">Metal-binding</keyword>
<dbReference type="HOGENOM" id="CLU_037423_1_0_9"/>
<dbReference type="GO" id="GO:0046872">
    <property type="term" value="F:metal ion binding"/>
    <property type="evidence" value="ECO:0007669"/>
    <property type="project" value="UniProtKB-UniRule"/>
</dbReference>
<feature type="binding site" evidence="5">
    <location>
        <position position="333"/>
    </location>
    <ligand>
        <name>a divalent metal cation</name>
        <dbReference type="ChEBI" id="CHEBI:60240"/>
        <label>1</label>
    </ligand>
</feature>
<dbReference type="PANTHER" id="PTHR13799:SF14">
    <property type="entry name" value="GTP CYCLOHYDROLASE 1 TYPE 2 HOMOLOG"/>
    <property type="match status" value="1"/>
</dbReference>
<dbReference type="InterPro" id="IPR002678">
    <property type="entry name" value="DUF34/NIF3"/>
</dbReference>
<evidence type="ECO:0000256" key="4">
    <source>
        <dbReference type="PIRNR" id="PIRNR037489"/>
    </source>
</evidence>
<gene>
    <name evidence="6" type="ORF">CCDG5_0927</name>
</gene>
<dbReference type="InterPro" id="IPR036069">
    <property type="entry name" value="DUF34/NIF3_sf"/>
</dbReference>
<reference evidence="7" key="1">
    <citation type="submission" date="2014-07" db="EMBL/GenBank/DDBJ databases">
        <authorList>
            <person name="Wibberg D."/>
        </authorList>
    </citation>
    <scope>NUCLEOTIDE SEQUENCE [LARGE SCALE GENOMIC DNA]</scope>
    <source>
        <strain evidence="7">DG5</strain>
    </source>
</reference>
<feature type="binding site" evidence="5">
    <location>
        <position position="65"/>
    </location>
    <ligand>
        <name>a divalent metal cation</name>
        <dbReference type="ChEBI" id="CHEBI:60240"/>
        <label>1</label>
    </ligand>
</feature>
<dbReference type="GO" id="GO:0005737">
    <property type="term" value="C:cytoplasm"/>
    <property type="evidence" value="ECO:0007669"/>
    <property type="project" value="TreeGrafter"/>
</dbReference>
<dbReference type="Pfam" id="PF01784">
    <property type="entry name" value="DUF34_NIF3"/>
    <property type="match status" value="1"/>
</dbReference>
<dbReference type="FunFam" id="3.40.1390.30:FF:000001">
    <property type="entry name" value="GTP cyclohydrolase 1 type 2"/>
    <property type="match status" value="1"/>
</dbReference>
<accession>A0A078KK49</accession>
<comment type="similarity">
    <text evidence="1 4">Belongs to the GTP cyclohydrolase I type 2/NIF3 family.</text>
</comment>
<evidence type="ECO:0000256" key="5">
    <source>
        <dbReference type="PIRSR" id="PIRSR602678-1"/>
    </source>
</evidence>
<dbReference type="InterPro" id="IPR015867">
    <property type="entry name" value="N-reg_PII/ATP_PRibTrfase_C"/>
</dbReference>
<dbReference type="PIRSF" id="PIRSF037489">
    <property type="entry name" value="UCP037489_NIF3_YqfO"/>
    <property type="match status" value="1"/>
</dbReference>
<sequence>MTTVSEIYNYLCEIAPLWLAESYDNAGLLVGDPDSNVKKAVLSLDITEKIAQEAHDTGAQLVISHHPVIFNPVRRVMANGATSAIWNLAKMSLSAICMHTNLDAANGGVNDVLAEKLNLTDVKRLSDDKVMNFKKVVVFVPESHAEKVRKAMAEAGAGKLGEYDGCAFETHGNGYFRPLSGSNPFIGEVGKPEKVDEVRIEAICAPQDLKKVISEMLNAHPYEVPAYDIYEDESVCEKYGIGRIGRLKEPKLLREFGLFVKKALDAQCVKLTDAGKEAYCIAVCSGAVDEDIITKAAQAGADTLVTGEMKHHLYYFAQNMQINVVEAGHFTTETVILPVLMQKLEKRFPDVEFIIAKGNKEPYYVL</sequence>
<feature type="binding site" evidence="5">
    <location>
        <position position="66"/>
    </location>
    <ligand>
        <name>a divalent metal cation</name>
        <dbReference type="ChEBI" id="CHEBI:60240"/>
        <label>1</label>
    </ligand>
</feature>
<proteinExistence type="inferred from homology"/>
<protein>
    <recommendedName>
        <fullName evidence="2 4">GTP cyclohydrolase 1 type 2 homolog</fullName>
    </recommendedName>
</protein>
<organism evidence="6 7">
    <name type="scientific">[Clostridium] cellulosi</name>
    <dbReference type="NCBI Taxonomy" id="29343"/>
    <lineage>
        <taxon>Bacteria</taxon>
        <taxon>Bacillati</taxon>
        <taxon>Bacillota</taxon>
        <taxon>Clostridia</taxon>
        <taxon>Eubacteriales</taxon>
        <taxon>Oscillospiraceae</taxon>
        <taxon>Oscillospiraceae incertae sedis</taxon>
    </lineage>
</organism>
<dbReference type="PATRIC" id="fig|29343.3.peg.979"/>
<dbReference type="STRING" id="29343.CCDG5_0927"/>
<dbReference type="SUPFAM" id="SSF102705">
    <property type="entry name" value="NIF3 (NGG1p interacting factor 3)-like"/>
    <property type="match status" value="1"/>
</dbReference>
<evidence type="ECO:0000256" key="3">
    <source>
        <dbReference type="ARBA" id="ARBA00022723"/>
    </source>
</evidence>
<dbReference type="EMBL" id="LM995447">
    <property type="protein sequence ID" value="CDZ24046.1"/>
    <property type="molecule type" value="Genomic_DNA"/>
</dbReference>
<feature type="binding site" evidence="5">
    <location>
        <position position="329"/>
    </location>
    <ligand>
        <name>a divalent metal cation</name>
        <dbReference type="ChEBI" id="CHEBI:60240"/>
        <label>1</label>
    </ligand>
</feature>
<name>A0A078KK49_9FIRM</name>
<dbReference type="FunFam" id="3.30.70.120:FF:000006">
    <property type="entry name" value="GTP cyclohydrolase 1 type 2 homolog"/>
    <property type="match status" value="1"/>
</dbReference>
<dbReference type="AlphaFoldDB" id="A0A078KK49"/>
<dbReference type="PANTHER" id="PTHR13799">
    <property type="entry name" value="NGG1 INTERACTING FACTOR 3"/>
    <property type="match status" value="1"/>
</dbReference>
<dbReference type="Gene3D" id="3.40.1390.30">
    <property type="entry name" value="NIF3 (NGG1p interacting factor 3)-like"/>
    <property type="match status" value="1"/>
</dbReference>
<dbReference type="NCBIfam" id="TIGR00486">
    <property type="entry name" value="YbgI_SA1388"/>
    <property type="match status" value="1"/>
</dbReference>
<dbReference type="InterPro" id="IPR017221">
    <property type="entry name" value="DUF34/NIF3_bac"/>
</dbReference>
<keyword evidence="7" id="KW-1185">Reference proteome</keyword>
<evidence type="ECO:0000256" key="1">
    <source>
        <dbReference type="ARBA" id="ARBA00006964"/>
    </source>
</evidence>